<proteinExistence type="predicted"/>
<dbReference type="EMBL" id="LXQA010708002">
    <property type="protein sequence ID" value="MCI67064.1"/>
    <property type="molecule type" value="Genomic_DNA"/>
</dbReference>
<evidence type="ECO:0000256" key="1">
    <source>
        <dbReference type="SAM" id="MobiDB-lite"/>
    </source>
</evidence>
<dbReference type="AlphaFoldDB" id="A0A392U2Y6"/>
<dbReference type="Proteomes" id="UP000265520">
    <property type="component" value="Unassembled WGS sequence"/>
</dbReference>
<protein>
    <submittedName>
        <fullName evidence="2">Retrotransposon-derived protein PEG10-like</fullName>
    </submittedName>
</protein>
<sequence>MDSVSNRVDSLERRSPETGGSQSVQNAPVDPSSPRRPHLKLDVPRFHGEDPHGWIFKITQFFT</sequence>
<name>A0A392U2Y6_9FABA</name>
<organism evidence="2 3">
    <name type="scientific">Trifolium medium</name>
    <dbReference type="NCBI Taxonomy" id="97028"/>
    <lineage>
        <taxon>Eukaryota</taxon>
        <taxon>Viridiplantae</taxon>
        <taxon>Streptophyta</taxon>
        <taxon>Embryophyta</taxon>
        <taxon>Tracheophyta</taxon>
        <taxon>Spermatophyta</taxon>
        <taxon>Magnoliopsida</taxon>
        <taxon>eudicotyledons</taxon>
        <taxon>Gunneridae</taxon>
        <taxon>Pentapetalae</taxon>
        <taxon>rosids</taxon>
        <taxon>fabids</taxon>
        <taxon>Fabales</taxon>
        <taxon>Fabaceae</taxon>
        <taxon>Papilionoideae</taxon>
        <taxon>50 kb inversion clade</taxon>
        <taxon>NPAAA clade</taxon>
        <taxon>Hologalegina</taxon>
        <taxon>IRL clade</taxon>
        <taxon>Trifolieae</taxon>
        <taxon>Trifolium</taxon>
    </lineage>
</organism>
<feature type="non-terminal residue" evidence="2">
    <location>
        <position position="63"/>
    </location>
</feature>
<accession>A0A392U2Y6</accession>
<reference evidence="2 3" key="1">
    <citation type="journal article" date="2018" name="Front. Plant Sci.">
        <title>Red Clover (Trifolium pratense) and Zigzag Clover (T. medium) - A Picture of Genomic Similarities and Differences.</title>
        <authorList>
            <person name="Dluhosova J."/>
            <person name="Istvanek J."/>
            <person name="Nedelnik J."/>
            <person name="Repkova J."/>
        </authorList>
    </citation>
    <scope>NUCLEOTIDE SEQUENCE [LARGE SCALE GENOMIC DNA]</scope>
    <source>
        <strain evidence="3">cv. 10/8</strain>
        <tissue evidence="2">Leaf</tissue>
    </source>
</reference>
<evidence type="ECO:0000313" key="2">
    <source>
        <dbReference type="EMBL" id="MCI67064.1"/>
    </source>
</evidence>
<keyword evidence="3" id="KW-1185">Reference proteome</keyword>
<feature type="region of interest" description="Disordered" evidence="1">
    <location>
        <begin position="1"/>
        <end position="44"/>
    </location>
</feature>
<comment type="caution">
    <text evidence="2">The sequence shown here is derived from an EMBL/GenBank/DDBJ whole genome shotgun (WGS) entry which is preliminary data.</text>
</comment>
<evidence type="ECO:0000313" key="3">
    <source>
        <dbReference type="Proteomes" id="UP000265520"/>
    </source>
</evidence>